<evidence type="ECO:0000256" key="1">
    <source>
        <dbReference type="SAM" id="Phobius"/>
    </source>
</evidence>
<accession>A0A0P9DNF6</accession>
<proteinExistence type="predicted"/>
<keyword evidence="1" id="KW-1133">Transmembrane helix</keyword>
<dbReference type="InterPro" id="IPR019206">
    <property type="entry name" value="DUF2085_TM"/>
</dbReference>
<dbReference type="Pfam" id="PF09858">
    <property type="entry name" value="DUF2085"/>
    <property type="match status" value="1"/>
</dbReference>
<sequence length="285" mass="30211">MHNKQTAEQIIARAQQELAARRAAEREGRWNNPWGRLLPGLAVAILLAFLAAPLPLPRKLLLAMGGVCGLRPAHSYFAGAVQLPMESRMVGIYAGFSLTLIALLVFGRAGARRLGNRPTIVLLALFFASMAFDGINSTLTELGLPHLYQSTNVTRLVTGLLSGIAIAPFLVWLLGVMATPRASGPAQAVVRSPWELLLPIAACGGFAILVMSEQAAFYYPIALLSVGGVVVVLAMVALLVVLGMSGLDGRVTRMRQILVPGALALLIAFTVLGLTAAIRWSVTGI</sequence>
<reference evidence="2 3" key="1">
    <citation type="submission" date="2015-09" db="EMBL/GenBank/DDBJ databases">
        <title>Draft genome sequence of Kouleothrix aurantiaca JCM 19913.</title>
        <authorList>
            <person name="Hemp J."/>
        </authorList>
    </citation>
    <scope>NUCLEOTIDE SEQUENCE [LARGE SCALE GENOMIC DNA]</scope>
    <source>
        <strain evidence="2 3">COM-B</strain>
    </source>
</reference>
<evidence type="ECO:0008006" key="4">
    <source>
        <dbReference type="Google" id="ProtNLM"/>
    </source>
</evidence>
<feature type="transmembrane region" description="Helical" evidence="1">
    <location>
        <begin position="194"/>
        <end position="211"/>
    </location>
</feature>
<keyword evidence="1" id="KW-0812">Transmembrane</keyword>
<keyword evidence="1" id="KW-0472">Membrane</keyword>
<comment type="caution">
    <text evidence="2">The sequence shown here is derived from an EMBL/GenBank/DDBJ whole genome shotgun (WGS) entry which is preliminary data.</text>
</comment>
<dbReference type="AlphaFoldDB" id="A0A0P9DNF6"/>
<gene>
    <name evidence="2" type="ORF">SE17_00275</name>
</gene>
<feature type="transmembrane region" description="Helical" evidence="1">
    <location>
        <begin position="90"/>
        <end position="107"/>
    </location>
</feature>
<organism evidence="2 3">
    <name type="scientific">Kouleothrix aurantiaca</name>
    <dbReference type="NCBI Taxonomy" id="186479"/>
    <lineage>
        <taxon>Bacteria</taxon>
        <taxon>Bacillati</taxon>
        <taxon>Chloroflexota</taxon>
        <taxon>Chloroflexia</taxon>
        <taxon>Chloroflexales</taxon>
        <taxon>Roseiflexineae</taxon>
        <taxon>Roseiflexaceae</taxon>
        <taxon>Kouleothrix</taxon>
    </lineage>
</organism>
<keyword evidence="3" id="KW-1185">Reference proteome</keyword>
<dbReference type="EMBL" id="LJCR01000002">
    <property type="protein sequence ID" value="KPV55009.1"/>
    <property type="molecule type" value="Genomic_DNA"/>
</dbReference>
<feature type="transmembrane region" description="Helical" evidence="1">
    <location>
        <begin position="156"/>
        <end position="174"/>
    </location>
</feature>
<feature type="transmembrane region" description="Helical" evidence="1">
    <location>
        <begin position="257"/>
        <end position="282"/>
    </location>
</feature>
<evidence type="ECO:0000313" key="2">
    <source>
        <dbReference type="EMBL" id="KPV55009.1"/>
    </source>
</evidence>
<protein>
    <recommendedName>
        <fullName evidence="4">DUF2085 domain-containing protein</fullName>
    </recommendedName>
</protein>
<feature type="transmembrane region" description="Helical" evidence="1">
    <location>
        <begin position="37"/>
        <end position="56"/>
    </location>
</feature>
<name>A0A0P9DNF6_9CHLR</name>
<feature type="transmembrane region" description="Helical" evidence="1">
    <location>
        <begin position="217"/>
        <end position="245"/>
    </location>
</feature>
<evidence type="ECO:0000313" key="3">
    <source>
        <dbReference type="Proteomes" id="UP000050509"/>
    </source>
</evidence>
<dbReference type="Proteomes" id="UP000050509">
    <property type="component" value="Unassembled WGS sequence"/>
</dbReference>
<feature type="transmembrane region" description="Helical" evidence="1">
    <location>
        <begin position="119"/>
        <end position="136"/>
    </location>
</feature>